<sequence>MKFPDTYFVDKVLRRKKGKIPARWLGLPKSKESWMNMKYITIASNLTEVFGLTTYAQRPTHRRFAIMDTPTFKQWYCMQYVGITTSVITNKSCQVSVQPKNMLHKACDRIASYYDGLSSTELHGLQETLATLKTQNWHQRHTSSSISEGGTSRGVVPPSGTLSAQWCTASVVESVVDTRTLTEGRMSECPCCHGMTVDRELISGRSMTSFLMKKAPEAAIVTEHSQSGDPLATLTFILIAICNLSAVYYAACEAISIPMAREPEVSQIHSATARLHDPLCIRASVGSSLAVAPFNPRAVLLLETNLPNADQPVGDNLHPGTASQSQGYRFHSFDRTMSNGSQTSLTLVTSPAARHLSLRLQPLIHSTKTPGPEAHCTIYTLLALTWKVRHTPSHEDRILRKTHYNEGLQRAPQKVLSCLLAFCNIPTVLSPVIQNIPSAYRRRYHITAVLHFHSLARDARDEAVSTCPQKDAIRIRISIGGSRGPGYVPGEFLSARFVFESRKNQQWLLEVRDEQVTDQPYPRHVRWLTRQTNMQAKEAVVPVVH</sequence>
<protein>
    <submittedName>
        <fullName evidence="1">Uncharacterized protein</fullName>
    </submittedName>
</protein>
<evidence type="ECO:0000313" key="2">
    <source>
        <dbReference type="Proteomes" id="UP001159363"/>
    </source>
</evidence>
<organism evidence="1 2">
    <name type="scientific">Dryococelus australis</name>
    <dbReference type="NCBI Taxonomy" id="614101"/>
    <lineage>
        <taxon>Eukaryota</taxon>
        <taxon>Metazoa</taxon>
        <taxon>Ecdysozoa</taxon>
        <taxon>Arthropoda</taxon>
        <taxon>Hexapoda</taxon>
        <taxon>Insecta</taxon>
        <taxon>Pterygota</taxon>
        <taxon>Neoptera</taxon>
        <taxon>Polyneoptera</taxon>
        <taxon>Phasmatodea</taxon>
        <taxon>Verophasmatodea</taxon>
        <taxon>Anareolatae</taxon>
        <taxon>Phasmatidae</taxon>
        <taxon>Eurycanthinae</taxon>
        <taxon>Dryococelus</taxon>
    </lineage>
</organism>
<dbReference type="Proteomes" id="UP001159363">
    <property type="component" value="Chromosome 3"/>
</dbReference>
<gene>
    <name evidence="1" type="ORF">PR048_010472</name>
</gene>
<reference evidence="1 2" key="1">
    <citation type="submission" date="2023-02" db="EMBL/GenBank/DDBJ databases">
        <title>LHISI_Scaffold_Assembly.</title>
        <authorList>
            <person name="Stuart O.P."/>
            <person name="Cleave R."/>
            <person name="Magrath M.J.L."/>
            <person name="Mikheyev A.S."/>
        </authorList>
    </citation>
    <scope>NUCLEOTIDE SEQUENCE [LARGE SCALE GENOMIC DNA]</scope>
    <source>
        <strain evidence="1">Daus_M_001</strain>
        <tissue evidence="1">Leg muscle</tissue>
    </source>
</reference>
<dbReference type="EMBL" id="JARBHB010000003">
    <property type="protein sequence ID" value="KAJ8890963.1"/>
    <property type="molecule type" value="Genomic_DNA"/>
</dbReference>
<comment type="caution">
    <text evidence="1">The sequence shown here is derived from an EMBL/GenBank/DDBJ whole genome shotgun (WGS) entry which is preliminary data.</text>
</comment>
<accession>A0ABQ9I4T7</accession>
<keyword evidence="2" id="KW-1185">Reference proteome</keyword>
<proteinExistence type="predicted"/>
<name>A0ABQ9I4T7_9NEOP</name>
<evidence type="ECO:0000313" key="1">
    <source>
        <dbReference type="EMBL" id="KAJ8890963.1"/>
    </source>
</evidence>